<evidence type="ECO:0000313" key="4">
    <source>
        <dbReference type="Proteomes" id="UP000799770"/>
    </source>
</evidence>
<evidence type="ECO:0000313" key="3">
    <source>
        <dbReference type="EMBL" id="KAF2112602.1"/>
    </source>
</evidence>
<dbReference type="PANTHER" id="PTHR11839:SF18">
    <property type="entry name" value="NUDIX HYDROLASE DOMAIN-CONTAINING PROTEIN"/>
    <property type="match status" value="1"/>
</dbReference>
<gene>
    <name evidence="3" type="ORF">BDV96DRAFT_689399</name>
</gene>
<accession>A0A6A5YZL4</accession>
<dbReference type="Gene3D" id="3.90.79.10">
    <property type="entry name" value="Nucleoside Triphosphate Pyrophosphohydrolase"/>
    <property type="match status" value="1"/>
</dbReference>
<dbReference type="Proteomes" id="UP000799770">
    <property type="component" value="Unassembled WGS sequence"/>
</dbReference>
<dbReference type="PANTHER" id="PTHR11839">
    <property type="entry name" value="UDP/ADP-SUGAR PYROPHOSPHATASE"/>
    <property type="match status" value="1"/>
</dbReference>
<dbReference type="SUPFAM" id="SSF55811">
    <property type="entry name" value="Nudix"/>
    <property type="match status" value="1"/>
</dbReference>
<organism evidence="3 4">
    <name type="scientific">Lophiotrema nucula</name>
    <dbReference type="NCBI Taxonomy" id="690887"/>
    <lineage>
        <taxon>Eukaryota</taxon>
        <taxon>Fungi</taxon>
        <taxon>Dikarya</taxon>
        <taxon>Ascomycota</taxon>
        <taxon>Pezizomycotina</taxon>
        <taxon>Dothideomycetes</taxon>
        <taxon>Pleosporomycetidae</taxon>
        <taxon>Pleosporales</taxon>
        <taxon>Lophiotremataceae</taxon>
        <taxon>Lophiotrema</taxon>
    </lineage>
</organism>
<evidence type="ECO:0000256" key="2">
    <source>
        <dbReference type="ARBA" id="ARBA00022801"/>
    </source>
</evidence>
<dbReference type="CDD" id="cd03424">
    <property type="entry name" value="NUDIX_ADPRase_Nudt5_UGPPase_Nudt14"/>
    <property type="match status" value="1"/>
</dbReference>
<reference evidence="3" key="1">
    <citation type="journal article" date="2020" name="Stud. Mycol.">
        <title>101 Dothideomycetes genomes: a test case for predicting lifestyles and emergence of pathogens.</title>
        <authorList>
            <person name="Haridas S."/>
            <person name="Albert R."/>
            <person name="Binder M."/>
            <person name="Bloem J."/>
            <person name="Labutti K."/>
            <person name="Salamov A."/>
            <person name="Andreopoulos B."/>
            <person name="Baker S."/>
            <person name="Barry K."/>
            <person name="Bills G."/>
            <person name="Bluhm B."/>
            <person name="Cannon C."/>
            <person name="Castanera R."/>
            <person name="Culley D."/>
            <person name="Daum C."/>
            <person name="Ezra D."/>
            <person name="Gonzalez J."/>
            <person name="Henrissat B."/>
            <person name="Kuo A."/>
            <person name="Liang C."/>
            <person name="Lipzen A."/>
            <person name="Lutzoni F."/>
            <person name="Magnuson J."/>
            <person name="Mondo S."/>
            <person name="Nolan M."/>
            <person name="Ohm R."/>
            <person name="Pangilinan J."/>
            <person name="Park H.-J."/>
            <person name="Ramirez L."/>
            <person name="Alfaro M."/>
            <person name="Sun H."/>
            <person name="Tritt A."/>
            <person name="Yoshinaga Y."/>
            <person name="Zwiers L.-H."/>
            <person name="Turgeon B."/>
            <person name="Goodwin S."/>
            <person name="Spatafora J."/>
            <person name="Crous P."/>
            <person name="Grigoriev I."/>
        </authorList>
    </citation>
    <scope>NUCLEOTIDE SEQUENCE</scope>
    <source>
        <strain evidence="3">CBS 627.86</strain>
    </source>
</reference>
<proteinExistence type="predicted"/>
<dbReference type="GO" id="GO:0080041">
    <property type="term" value="F:ADP-ribose pyrophosphohydrolase activity"/>
    <property type="evidence" value="ECO:0007669"/>
    <property type="project" value="TreeGrafter"/>
</dbReference>
<keyword evidence="4" id="KW-1185">Reference proteome</keyword>
<dbReference type="GO" id="GO:0019693">
    <property type="term" value="P:ribose phosphate metabolic process"/>
    <property type="evidence" value="ECO:0007669"/>
    <property type="project" value="TreeGrafter"/>
</dbReference>
<dbReference type="AlphaFoldDB" id="A0A6A5YZL4"/>
<comment type="cofactor">
    <cofactor evidence="1">
        <name>Mg(2+)</name>
        <dbReference type="ChEBI" id="CHEBI:18420"/>
    </cofactor>
</comment>
<sequence>MSTFTLPNTVPPVEITLPEGLSKEQLLKFPAFKDWLSNLQHNLALQDHEDHAFHSNRYELRSIEVNSFVMFGDNPGFIKIQATVQNADDDGGLPGTVFLRGGSVAMLIILQPDDVPEGTEEDKYVILTVQPRIAAGSLAFPELPAGMLDGNGNFKGKAAKEIDEEVGISIPEEQLVDMTDDALKSTNISGLWRKPESKSDPMDGIKEQLWSAMYPSPGACDEFIRLYLHQKRLPRSSMEKLKGKQTGLRAEGEKITIKLVRLEDLWKEAGRDAKALAALALYEGLRRETRLPAMYHS</sequence>
<keyword evidence="2 3" id="KW-0378">Hydrolase</keyword>
<dbReference type="OrthoDB" id="10249920at2759"/>
<dbReference type="EMBL" id="ML977330">
    <property type="protein sequence ID" value="KAF2112602.1"/>
    <property type="molecule type" value="Genomic_DNA"/>
</dbReference>
<protein>
    <submittedName>
        <fullName evidence="3">Nudix hydrolase 14</fullName>
    </submittedName>
</protein>
<dbReference type="GO" id="GO:0006753">
    <property type="term" value="P:nucleoside phosphate metabolic process"/>
    <property type="evidence" value="ECO:0007669"/>
    <property type="project" value="TreeGrafter"/>
</dbReference>
<dbReference type="GO" id="GO:0080042">
    <property type="term" value="F:ADP-glucose pyrophosphohydrolase activity"/>
    <property type="evidence" value="ECO:0007669"/>
    <property type="project" value="TreeGrafter"/>
</dbReference>
<dbReference type="InterPro" id="IPR015797">
    <property type="entry name" value="NUDIX_hydrolase-like_dom_sf"/>
</dbReference>
<evidence type="ECO:0000256" key="1">
    <source>
        <dbReference type="ARBA" id="ARBA00001946"/>
    </source>
</evidence>
<name>A0A6A5YZL4_9PLEO</name>